<accession>A0ABM8VZ47</accession>
<dbReference type="EMBL" id="CAJVQB010000348">
    <property type="protein sequence ID" value="CAG8483516.1"/>
    <property type="molecule type" value="Genomic_DNA"/>
</dbReference>
<dbReference type="InterPro" id="IPR011009">
    <property type="entry name" value="Kinase-like_dom_sf"/>
</dbReference>
<feature type="region of interest" description="Disordered" evidence="1">
    <location>
        <begin position="693"/>
        <end position="791"/>
    </location>
</feature>
<dbReference type="PROSITE" id="PS50011">
    <property type="entry name" value="PROTEIN_KINASE_DOM"/>
    <property type="match status" value="1"/>
</dbReference>
<dbReference type="Pfam" id="PF07714">
    <property type="entry name" value="PK_Tyr_Ser-Thr"/>
    <property type="match status" value="1"/>
</dbReference>
<dbReference type="PANTHER" id="PTHR44329">
    <property type="entry name" value="SERINE/THREONINE-PROTEIN KINASE TNNI3K-RELATED"/>
    <property type="match status" value="1"/>
</dbReference>
<dbReference type="InterPro" id="IPR000719">
    <property type="entry name" value="Prot_kinase_dom"/>
</dbReference>
<dbReference type="InterPro" id="IPR051681">
    <property type="entry name" value="Ser/Thr_Kinases-Pseudokinases"/>
</dbReference>
<feature type="compositionally biased region" description="Basic and acidic residues" evidence="1">
    <location>
        <begin position="701"/>
        <end position="791"/>
    </location>
</feature>
<dbReference type="InterPro" id="IPR008266">
    <property type="entry name" value="Tyr_kinase_AS"/>
</dbReference>
<dbReference type="PROSITE" id="PS00109">
    <property type="entry name" value="PROTEIN_KINASE_TYR"/>
    <property type="match status" value="1"/>
</dbReference>
<name>A0ABM8VZ47_GIGMA</name>
<dbReference type="Proteomes" id="UP000789901">
    <property type="component" value="Unassembled WGS sequence"/>
</dbReference>
<feature type="domain" description="Protein kinase" evidence="2">
    <location>
        <begin position="185"/>
        <end position="451"/>
    </location>
</feature>
<evidence type="ECO:0000313" key="4">
    <source>
        <dbReference type="Proteomes" id="UP000789901"/>
    </source>
</evidence>
<comment type="caution">
    <text evidence="3">The sequence shown here is derived from an EMBL/GenBank/DDBJ whole genome shotgun (WGS) entry which is preliminary data.</text>
</comment>
<protein>
    <submittedName>
        <fullName evidence="3">31028_t:CDS:1</fullName>
    </submittedName>
</protein>
<keyword evidence="4" id="KW-1185">Reference proteome</keyword>
<proteinExistence type="predicted"/>
<organism evidence="3 4">
    <name type="scientific">Gigaspora margarita</name>
    <dbReference type="NCBI Taxonomy" id="4874"/>
    <lineage>
        <taxon>Eukaryota</taxon>
        <taxon>Fungi</taxon>
        <taxon>Fungi incertae sedis</taxon>
        <taxon>Mucoromycota</taxon>
        <taxon>Glomeromycotina</taxon>
        <taxon>Glomeromycetes</taxon>
        <taxon>Diversisporales</taxon>
        <taxon>Gigasporaceae</taxon>
        <taxon>Gigaspora</taxon>
    </lineage>
</organism>
<dbReference type="SUPFAM" id="SSF56112">
    <property type="entry name" value="Protein kinase-like (PK-like)"/>
    <property type="match status" value="1"/>
</dbReference>
<evidence type="ECO:0000313" key="3">
    <source>
        <dbReference type="EMBL" id="CAG8483516.1"/>
    </source>
</evidence>
<evidence type="ECO:0000256" key="1">
    <source>
        <dbReference type="SAM" id="MobiDB-lite"/>
    </source>
</evidence>
<gene>
    <name evidence="3" type="ORF">GMARGA_LOCUS1360</name>
</gene>
<reference evidence="3 4" key="1">
    <citation type="submission" date="2021-06" db="EMBL/GenBank/DDBJ databases">
        <authorList>
            <person name="Kallberg Y."/>
            <person name="Tangrot J."/>
            <person name="Rosling A."/>
        </authorList>
    </citation>
    <scope>NUCLEOTIDE SEQUENCE [LARGE SCALE GENOMIC DNA]</scope>
    <source>
        <strain evidence="3 4">120-4 pot B 10/14</strain>
    </source>
</reference>
<dbReference type="InterPro" id="IPR001245">
    <property type="entry name" value="Ser-Thr/Tyr_kinase_cat_dom"/>
</dbReference>
<evidence type="ECO:0000259" key="2">
    <source>
        <dbReference type="PROSITE" id="PS50011"/>
    </source>
</evidence>
<sequence>MNTPIVIPKSMPYVSCIDDSYRLVDEIKRIVINLKKSKKIFDPIIHSSSETVRALHYVKCEIESYFRQYEDAFNKYKISLEKIKEFANEVVNVEKSHYFFYPYRHVKDKYEKLLKEYDNYEKILHPILIKVIMNKQERQQEDILKVQKVPYICVKKIILDFSFTVNPPYKNHLDLNIPRIDSALLFNPPHIGDSKLNDLIHKKHIVKKIYKRGVEMACEPITGFEQNMSILSELKKFNECQNILKFYGLSNFDGKEMLIFEWTSLGSLKNVYEKKKISWDLKAEIARDICQGLIYLHHIDIFHCDIRCENIMMTFYMEPKIANFHRAKHASGIKLNNDDYISNNIINWVAPEVMQKNSLYTQECEVFSFAMLLWELGFQKIPYENMSSEEIIVHVTGGRRESPDIPFYTLDFLKIQRKYLRIIVEGWDNKPEKRVKMDEILLRLSDIEVEFNKVKKNNIGSDVRTLRYVSHPQIKPVSKYRRHPNSVKTLESSASSNFLGSIGDGYASHFTKSPIDMDSFPESVKGERTNIMELANAINTLSPVVKAPVTPDTSNYSEKCKEIISKQKDDGSIELDDSVCNELNVPKEDIINTIKNNITSKKLKLPKFLSSFETAINLSYLKNFESQHEDEWRERYYKALNYLSKQIGDADVEKELLECSDKYVIDKVTGKMTEKHKEDVVTTKKDEPSLFTKLFGFGTGKEPEKKNDLEKKKEPEKSSFGESEKDKEPEKVSEKKSELEKKVQEKKSELEKKKELEKVGKRPFGESEKEEEPEKVPEKKSKLEKNKEPEKVKAFINAPEKKGEPEAKARSVPAISETIQTLILDKHIEDIISDDKESDQIEKEAAFVTAKESVTPEVCKAITSTEDDDGRIELNETVCKELDHSKEEIITMVQNNITNKKLKSPELLSTAINLSYLNKAASEFEDQWKDKYNKAREYLSKQIGNTDAEKELLKFTDNYVIENCSKKVIKDQKRSAIVNLQSSMTPDKYEEIVSKQKDDGSFELSETICKELIPMEDIMTTVKSSTNNEKLQSPKSDSWWMTALTMSFLQIAAPHHENQWKYKYNKAHEYLSKQIGDENIEKELLKCTNKYVVDRAYEKIIHDNNQEIIYIPKLNFTDEIRQKVHEDLRFSIDSDATRTICNTQQEDGSFILDSSITDHLEINPKEAVNSIKRFVGSSTLRESDDSVWHTAFTIYFIKTILIDHENEWKNAYNNASKWLSKQINDTELEKELFSACEQCLIEHGFQRLYSRLYSEKFKTKLNIDDETRKEILDDLRSSDTADLARSLCSAQESNGSFSQNALVLLHPLIPSPVIAVESLKHYVSGTKLITCADSIWYTVFTIHYFKNVLIDHEKEWHHAYDRASIWITEQIGDAGAEKELYSACEQYLIHQGVDFINNRDRIDEPQEVEEVKEVEVEVVEIQVSEETRKAVHKSLRDDATESVVRTLCNSQESNGSFNLHKSISDHLKIQSIDIAVKSLKSYVASLSLKNCDSSIWYTAFTITYLRTVLTDYEKVWKPACERAISWISQQCKNSEVEKELYSACDQFLIKQGIEILNKNNGSTLY</sequence>
<dbReference type="Gene3D" id="1.10.510.10">
    <property type="entry name" value="Transferase(Phosphotransferase) domain 1"/>
    <property type="match status" value="1"/>
</dbReference>